<keyword evidence="3" id="KW-0964">Secreted</keyword>
<proteinExistence type="predicted"/>
<dbReference type="InterPro" id="IPR041171">
    <property type="entry name" value="SDR_Ig"/>
</dbReference>
<protein>
    <recommendedName>
        <fullName evidence="8">SDR-like Ig domain-containing protein</fullName>
    </recommendedName>
</protein>
<dbReference type="Proteomes" id="UP000053881">
    <property type="component" value="Unassembled WGS sequence"/>
</dbReference>
<evidence type="ECO:0000256" key="6">
    <source>
        <dbReference type="SAM" id="MobiDB-lite"/>
    </source>
</evidence>
<keyword evidence="5" id="KW-0572">Peptidoglycan-anchor</keyword>
<evidence type="ECO:0000313" key="9">
    <source>
        <dbReference type="EMBL" id="KRG09437.1"/>
    </source>
</evidence>
<dbReference type="PATRIC" id="fig|217031.4.peg.8148"/>
<evidence type="ECO:0000256" key="2">
    <source>
        <dbReference type="ARBA" id="ARBA00022512"/>
    </source>
</evidence>
<dbReference type="InterPro" id="IPR008966">
    <property type="entry name" value="Adhesion_dom_sf"/>
</dbReference>
<feature type="region of interest" description="Disordered" evidence="6">
    <location>
        <begin position="135"/>
        <end position="233"/>
    </location>
</feature>
<dbReference type="Pfam" id="PF17961">
    <property type="entry name" value="Big_8"/>
    <property type="match status" value="1"/>
</dbReference>
<evidence type="ECO:0000256" key="7">
    <source>
        <dbReference type="SAM" id="SignalP"/>
    </source>
</evidence>
<evidence type="ECO:0000259" key="8">
    <source>
        <dbReference type="Pfam" id="PF17961"/>
    </source>
</evidence>
<evidence type="ECO:0000256" key="1">
    <source>
        <dbReference type="ARBA" id="ARBA00004168"/>
    </source>
</evidence>
<accession>A0A0Q9XMR0</accession>
<feature type="compositionally biased region" description="Acidic residues" evidence="6">
    <location>
        <begin position="183"/>
        <end position="223"/>
    </location>
</feature>
<keyword evidence="2" id="KW-0134">Cell wall</keyword>
<feature type="compositionally biased region" description="Basic and acidic residues" evidence="6">
    <location>
        <begin position="150"/>
        <end position="159"/>
    </location>
</feature>
<dbReference type="EMBL" id="LGPB01000140">
    <property type="protein sequence ID" value="KRG09437.1"/>
    <property type="molecule type" value="Genomic_DNA"/>
</dbReference>
<feature type="domain" description="SDR-like Ig" evidence="8">
    <location>
        <begin position="50"/>
        <end position="140"/>
    </location>
</feature>
<feature type="signal peptide" evidence="7">
    <location>
        <begin position="1"/>
        <end position="30"/>
    </location>
</feature>
<dbReference type="GO" id="GO:0007155">
    <property type="term" value="P:cell adhesion"/>
    <property type="evidence" value="ECO:0007669"/>
    <property type="project" value="InterPro"/>
</dbReference>
<name>A0A0Q9XMR0_9BACI</name>
<evidence type="ECO:0000256" key="5">
    <source>
        <dbReference type="ARBA" id="ARBA00023088"/>
    </source>
</evidence>
<comment type="caution">
    <text evidence="9">The sequence shown here is derived from an EMBL/GenBank/DDBJ whole genome shotgun (WGS) entry which is preliminary data.</text>
</comment>
<feature type="chain" id="PRO_5006388088" description="SDR-like Ig domain-containing protein" evidence="7">
    <location>
        <begin position="31"/>
        <end position="312"/>
    </location>
</feature>
<dbReference type="Gene3D" id="2.60.40.1280">
    <property type="match status" value="2"/>
</dbReference>
<sequence length="312" mass="34774">MRKRVSLLFIMLLLMQTLSNGLMLAAPAQAKEHTDNAFSGVDIAEPNGESSTVDVRVDWDLKGIDLEVENQFVFPLPEEIQIQQAQSGKLLDKETEIGEYKASADGLISASFNEKAKEHPEAKGNFMVQAEHVKQEVTEDEPDQATQNETTDKEEVKDEPLEEVTESDRADEQQEEKASDTEGTAEIETDKEEKEEETVEVNTDEEQEVTNEEEIKETVEDEGTEKKDTATSAATDVQPQAVELGNIFTFDYFKVNEEDVEDGAVIEIGNGTKVEVAYAWDTEGLNAKAGDTASIKLPDIFKRVNMYQVNEL</sequence>
<dbReference type="InterPro" id="IPR011252">
    <property type="entry name" value="Fibrogen-bd_dom1"/>
</dbReference>
<evidence type="ECO:0000313" key="10">
    <source>
        <dbReference type="Proteomes" id="UP000053881"/>
    </source>
</evidence>
<feature type="compositionally biased region" description="Basic and acidic residues" evidence="6">
    <location>
        <begin position="166"/>
        <end position="180"/>
    </location>
</feature>
<reference evidence="9 10" key="1">
    <citation type="submission" date="2015-06" db="EMBL/GenBank/DDBJ databases">
        <title>Genome sequencing project of Bacillus galactosidilyticus PL133.</title>
        <authorList>
            <person name="Gaiero J."/>
            <person name="Nicol R."/>
            <person name="Habash M."/>
        </authorList>
    </citation>
    <scope>NUCLEOTIDE SEQUENCE [LARGE SCALE GENOMIC DNA]</scope>
    <source>
        <strain evidence="9 10">PL133</strain>
    </source>
</reference>
<dbReference type="SUPFAM" id="SSF49401">
    <property type="entry name" value="Bacterial adhesins"/>
    <property type="match status" value="1"/>
</dbReference>
<dbReference type="AlphaFoldDB" id="A0A0Q9XMR0"/>
<evidence type="ECO:0000256" key="3">
    <source>
        <dbReference type="ARBA" id="ARBA00022525"/>
    </source>
</evidence>
<gene>
    <name evidence="9" type="ORF">ACA29_24175</name>
</gene>
<evidence type="ECO:0000256" key="4">
    <source>
        <dbReference type="ARBA" id="ARBA00022729"/>
    </source>
</evidence>
<comment type="subcellular location">
    <subcellularLocation>
        <location evidence="1">Secreted</location>
        <location evidence="1">Cell wall</location>
        <topology evidence="1">Peptidoglycan-anchor</topology>
    </subcellularLocation>
</comment>
<organism evidence="9 10">
    <name type="scientific">Lederbergia galactosidilytica</name>
    <dbReference type="NCBI Taxonomy" id="217031"/>
    <lineage>
        <taxon>Bacteria</taxon>
        <taxon>Bacillati</taxon>
        <taxon>Bacillota</taxon>
        <taxon>Bacilli</taxon>
        <taxon>Bacillales</taxon>
        <taxon>Bacillaceae</taxon>
        <taxon>Lederbergia</taxon>
    </lineage>
</organism>
<keyword evidence="4 7" id="KW-0732">Signal</keyword>